<gene>
    <name evidence="11" type="primary">cbh</name>
    <name evidence="11" type="ORF">CNEO2_110006</name>
    <name evidence="12" type="ORF">CQ394_15220</name>
</gene>
<comment type="pathway">
    <text evidence="1">Lipid metabolism; bile acid biosynthesis.</text>
</comment>
<dbReference type="EMBL" id="PDCJ01000002">
    <property type="protein sequence ID" value="PEG29988.1"/>
    <property type="molecule type" value="Genomic_DNA"/>
</dbReference>
<evidence type="ECO:0000256" key="2">
    <source>
        <dbReference type="ARBA" id="ARBA00006625"/>
    </source>
</evidence>
<evidence type="ECO:0000256" key="1">
    <source>
        <dbReference type="ARBA" id="ARBA00004860"/>
    </source>
</evidence>
<evidence type="ECO:0000256" key="7">
    <source>
        <dbReference type="ARBA" id="ARBA00044806"/>
    </source>
</evidence>
<dbReference type="CDD" id="cd00542">
    <property type="entry name" value="Ntn_PVA"/>
    <property type="match status" value="1"/>
</dbReference>
<reference evidence="12 13" key="1">
    <citation type="submission" date="2017-10" db="EMBL/GenBank/DDBJ databases">
        <title>Effective Description of Clostridium neonatale sp. nov. linked to necrotizing enterocolitis in neonates and a clarification of species assignable to the genus Clostridium (Prazmowski 1880) emend. Lawson and Rainey 2016.</title>
        <authorList>
            <person name="Bernard K."/>
            <person name="Burdz T."/>
            <person name="Wiebe D."/>
            <person name="Balcewich B."/>
            <person name="Alfa M."/>
            <person name="Bernier A.-M."/>
        </authorList>
    </citation>
    <scope>NUCLEOTIDE SEQUENCE [LARGE SCALE GENOMIC DNA]</scope>
    <source>
        <strain evidence="12 13">LCDC99A005</strain>
    </source>
</reference>
<dbReference type="InterPro" id="IPR047711">
    <property type="entry name" value="CBAH"/>
</dbReference>
<dbReference type="STRING" id="137838.GCA_001458595_01277"/>
<proteinExistence type="inferred from homology"/>
<dbReference type="SUPFAM" id="SSF56235">
    <property type="entry name" value="N-terminal nucleophile aminohydrolases (Ntn hydrolases)"/>
    <property type="match status" value="1"/>
</dbReference>
<dbReference type="GeneID" id="68876298"/>
<evidence type="ECO:0000256" key="8">
    <source>
        <dbReference type="ARBA" id="ARBA00047285"/>
    </source>
</evidence>
<dbReference type="Gene3D" id="3.60.60.10">
    <property type="entry name" value="Penicillin V Acylase, Chain A"/>
    <property type="match status" value="1"/>
</dbReference>
<evidence type="ECO:0000256" key="9">
    <source>
        <dbReference type="ARBA" id="ARBA00048897"/>
    </source>
</evidence>
<comment type="catalytic activity">
    <reaction evidence="8">
        <text>cholate + taurine = taurocholate + H2O</text>
        <dbReference type="Rhea" id="RHEA:47108"/>
        <dbReference type="ChEBI" id="CHEBI:15377"/>
        <dbReference type="ChEBI" id="CHEBI:29747"/>
        <dbReference type="ChEBI" id="CHEBI:36257"/>
        <dbReference type="ChEBI" id="CHEBI:507393"/>
    </reaction>
    <physiologicalReaction direction="right-to-left" evidence="8">
        <dbReference type="Rhea" id="RHEA:47110"/>
    </physiologicalReaction>
</comment>
<dbReference type="NCBIfam" id="NF038245">
    <property type="entry name" value="bile_salt_hydro"/>
    <property type="match status" value="1"/>
</dbReference>
<evidence type="ECO:0000256" key="4">
    <source>
        <dbReference type="ARBA" id="ARBA00023098"/>
    </source>
</evidence>
<evidence type="ECO:0000313" key="11">
    <source>
        <dbReference type="EMBL" id="CAI3540360.1"/>
    </source>
</evidence>
<keyword evidence="3 12" id="KW-0378">Hydrolase</keyword>
<dbReference type="EMBL" id="CAMTCP010000022">
    <property type="protein sequence ID" value="CAI3540360.1"/>
    <property type="molecule type" value="Genomic_DNA"/>
</dbReference>
<dbReference type="PANTHER" id="PTHR35527">
    <property type="entry name" value="CHOLOYLGLYCINE HYDROLASE"/>
    <property type="match status" value="1"/>
</dbReference>
<evidence type="ECO:0000259" key="10">
    <source>
        <dbReference type="Pfam" id="PF02275"/>
    </source>
</evidence>
<dbReference type="InterPro" id="IPR029132">
    <property type="entry name" value="CBAH/NAAA_C"/>
</dbReference>
<dbReference type="RefSeq" id="WP_058294156.1">
    <property type="nucleotide sequence ID" value="NZ_CAMRXC010000262.1"/>
</dbReference>
<protein>
    <recommendedName>
        <fullName evidence="5">choloylglycine hydrolase</fullName>
        <ecNumber evidence="5">3.5.1.24</ecNumber>
    </recommendedName>
    <alternativeName>
        <fullName evidence="6">Bile salt hydrolase</fullName>
    </alternativeName>
    <alternativeName>
        <fullName evidence="7">Choloylglycine hydrolase</fullName>
    </alternativeName>
</protein>
<dbReference type="EC" id="3.5.1.24" evidence="5"/>
<comment type="similarity">
    <text evidence="2">Belongs to the peptidase C59 family.</text>
</comment>
<evidence type="ECO:0000256" key="5">
    <source>
        <dbReference type="ARBA" id="ARBA00044769"/>
    </source>
</evidence>
<dbReference type="InterPro" id="IPR029055">
    <property type="entry name" value="Ntn_hydrolases_N"/>
</dbReference>
<dbReference type="Proteomes" id="UP001189143">
    <property type="component" value="Unassembled WGS sequence"/>
</dbReference>
<organism evidence="12 13">
    <name type="scientific">Clostridium neonatale</name>
    <dbReference type="NCBI Taxonomy" id="137838"/>
    <lineage>
        <taxon>Bacteria</taxon>
        <taxon>Bacillati</taxon>
        <taxon>Bacillota</taxon>
        <taxon>Clostridia</taxon>
        <taxon>Eubacteriales</taxon>
        <taxon>Clostridiaceae</taxon>
        <taxon>Clostridium</taxon>
    </lineage>
</organism>
<keyword evidence="13" id="KW-1185">Reference proteome</keyword>
<sequence>MCTALALETKDGYNLFGRNMDIEYSFNQSIHLVPRKFAYKDNVTGEMKKTKYAIIGMGTLFEGYPAFADGLNEKGLACAGLNFPGYAYYEDKVIPNKINLAPYDLILWILSNFETVDEVRKEIKNVNIVKKPFNEFTPLPTLHWMVSDKDGNSIVIEKTKEKLSVYENKVGVLTNSPTFDWHITNLRQYMGISSLQPENTVWNNQELTPLGQGLGSMGIPGDFSTVSRFVRTAFFKSRINTVSDLERGIIEFFHILNNVAMVNGAVRTQKGKNDITLYTSCMCQQKGIYYYNTYYNNRINAIDMNKEYLDAKEIKIFNYRDTLDINYEN</sequence>
<name>A0A2A7MFV8_9CLOT</name>
<keyword evidence="4" id="KW-0443">Lipid metabolism</keyword>
<evidence type="ECO:0000256" key="6">
    <source>
        <dbReference type="ARBA" id="ARBA00044804"/>
    </source>
</evidence>
<dbReference type="PANTHER" id="PTHR35527:SF2">
    <property type="entry name" value="HYDROLASE"/>
    <property type="match status" value="1"/>
</dbReference>
<evidence type="ECO:0000313" key="13">
    <source>
        <dbReference type="Proteomes" id="UP000220840"/>
    </source>
</evidence>
<dbReference type="GO" id="GO:0006629">
    <property type="term" value="P:lipid metabolic process"/>
    <property type="evidence" value="ECO:0007669"/>
    <property type="project" value="UniProtKB-KW"/>
</dbReference>
<feature type="domain" description="Choloylglycine hydrolase/NAAA C-terminal" evidence="10">
    <location>
        <begin position="2"/>
        <end position="317"/>
    </location>
</feature>
<comment type="catalytic activity">
    <reaction evidence="9">
        <text>taurodeoxycholate + H2O = deoxycholate + taurine</text>
        <dbReference type="Rhea" id="RHEA:47556"/>
        <dbReference type="ChEBI" id="CHEBI:15377"/>
        <dbReference type="ChEBI" id="CHEBI:23614"/>
        <dbReference type="ChEBI" id="CHEBI:36261"/>
        <dbReference type="ChEBI" id="CHEBI:507393"/>
    </reaction>
    <physiologicalReaction direction="left-to-right" evidence="9">
        <dbReference type="Rhea" id="RHEA:47557"/>
    </physiologicalReaction>
</comment>
<dbReference type="GO" id="GO:0045302">
    <property type="term" value="F:choloylglycine hydrolase activity"/>
    <property type="evidence" value="ECO:0007669"/>
    <property type="project" value="UniProtKB-EC"/>
</dbReference>
<dbReference type="Proteomes" id="UP000220840">
    <property type="component" value="Unassembled WGS sequence"/>
</dbReference>
<accession>A0A2A7MFV8</accession>
<reference evidence="11" key="2">
    <citation type="submission" date="2022-10" db="EMBL/GenBank/DDBJ databases">
        <authorList>
            <person name="Aires J."/>
            <person name="Mesa V."/>
        </authorList>
    </citation>
    <scope>NUCLEOTIDE SEQUENCE</scope>
    <source>
        <strain evidence="11">Clostridium neonatale JD116</strain>
    </source>
</reference>
<comment type="caution">
    <text evidence="12">The sequence shown here is derived from an EMBL/GenBank/DDBJ whole genome shotgun (WGS) entry which is preliminary data.</text>
</comment>
<dbReference type="InterPro" id="IPR052193">
    <property type="entry name" value="Peptidase_C59"/>
</dbReference>
<dbReference type="Pfam" id="PF02275">
    <property type="entry name" value="CBAH"/>
    <property type="match status" value="1"/>
</dbReference>
<evidence type="ECO:0000256" key="3">
    <source>
        <dbReference type="ARBA" id="ARBA00022801"/>
    </source>
</evidence>
<evidence type="ECO:0000313" key="12">
    <source>
        <dbReference type="EMBL" id="PEG29988.1"/>
    </source>
</evidence>
<dbReference type="AlphaFoldDB" id="A0A2A7MFV8"/>
<dbReference type="OrthoDB" id="9794717at2"/>